<evidence type="ECO:0000256" key="4">
    <source>
        <dbReference type="ARBA" id="ARBA00022777"/>
    </source>
</evidence>
<reference evidence="8 9" key="1">
    <citation type="submission" date="2016-10" db="EMBL/GenBank/DDBJ databases">
        <authorList>
            <person name="de Groot N.N."/>
        </authorList>
    </citation>
    <scope>NUCLEOTIDE SEQUENCE [LARGE SCALE GENOMIC DNA]</scope>
    <source>
        <strain evidence="8 9">CGMCC 4.5681</strain>
    </source>
</reference>
<evidence type="ECO:0000256" key="1">
    <source>
        <dbReference type="ARBA" id="ARBA00022605"/>
    </source>
</evidence>
<dbReference type="PANTHER" id="PTHR21087">
    <property type="entry name" value="SHIKIMATE KINASE"/>
    <property type="match status" value="1"/>
</dbReference>
<sequence>MTKNKPIVVIGLMGSGKTTAGRLIADALGLPLSDSDPYLRSTHKGTAAQIADREGADALHRYEAEHLLLALDGEPKVIAAAAGTVEDPHVRAALRKAFVVWVDAPDEVLARRMRSGDHRPHFRPKQLRARREPYFREVADLVCDVSVLRPEQVRDAVLREMGLPEGEHT</sequence>
<feature type="binding site" evidence="7">
    <location>
        <position position="131"/>
    </location>
    <ligand>
        <name>substrate</name>
    </ligand>
</feature>
<dbReference type="GO" id="GO:0004765">
    <property type="term" value="F:shikimate kinase activity"/>
    <property type="evidence" value="ECO:0007669"/>
    <property type="project" value="UniProtKB-UniRule"/>
</dbReference>
<comment type="catalytic activity">
    <reaction evidence="7">
        <text>shikimate + ATP = 3-phosphoshikimate + ADP + H(+)</text>
        <dbReference type="Rhea" id="RHEA:13121"/>
        <dbReference type="ChEBI" id="CHEBI:15378"/>
        <dbReference type="ChEBI" id="CHEBI:30616"/>
        <dbReference type="ChEBI" id="CHEBI:36208"/>
        <dbReference type="ChEBI" id="CHEBI:145989"/>
        <dbReference type="ChEBI" id="CHEBI:456216"/>
        <dbReference type="EC" id="2.7.1.71"/>
    </reaction>
</comment>
<dbReference type="GO" id="GO:0005524">
    <property type="term" value="F:ATP binding"/>
    <property type="evidence" value="ECO:0007669"/>
    <property type="project" value="UniProtKB-UniRule"/>
</dbReference>
<dbReference type="UniPathway" id="UPA00053">
    <property type="reaction ID" value="UER00088"/>
</dbReference>
<gene>
    <name evidence="7" type="primary">aroK</name>
    <name evidence="8" type="ORF">SAMN05421874_102439</name>
</gene>
<comment type="caution">
    <text evidence="7">Lacks conserved residue(s) required for the propagation of feature annotation.</text>
</comment>
<protein>
    <recommendedName>
        <fullName evidence="7">Shikimate kinase</fullName>
        <shortName evidence="7">SK</shortName>
        <ecNumber evidence="7">2.7.1.71</ecNumber>
    </recommendedName>
</protein>
<accession>A0A1G8V7U1</accession>
<evidence type="ECO:0000256" key="6">
    <source>
        <dbReference type="ARBA" id="ARBA00023141"/>
    </source>
</evidence>
<evidence type="ECO:0000256" key="2">
    <source>
        <dbReference type="ARBA" id="ARBA00022679"/>
    </source>
</evidence>
<evidence type="ECO:0000313" key="8">
    <source>
        <dbReference type="EMBL" id="SDJ62039.1"/>
    </source>
</evidence>
<dbReference type="Gene3D" id="3.40.50.300">
    <property type="entry name" value="P-loop containing nucleotide triphosphate hydrolases"/>
    <property type="match status" value="1"/>
</dbReference>
<comment type="subcellular location">
    <subcellularLocation>
        <location evidence="7">Cytoplasm</location>
    </subcellularLocation>
</comment>
<evidence type="ECO:0000313" key="9">
    <source>
        <dbReference type="Proteomes" id="UP000198683"/>
    </source>
</evidence>
<feature type="binding site" evidence="7">
    <location>
        <position position="18"/>
    </location>
    <ligand>
        <name>Mg(2+)</name>
        <dbReference type="ChEBI" id="CHEBI:18420"/>
    </ligand>
</feature>
<dbReference type="GO" id="GO:0005829">
    <property type="term" value="C:cytosol"/>
    <property type="evidence" value="ECO:0007669"/>
    <property type="project" value="TreeGrafter"/>
</dbReference>
<dbReference type="EC" id="2.7.1.71" evidence="7"/>
<proteinExistence type="inferred from homology"/>
<dbReference type="HAMAP" id="MF_00109">
    <property type="entry name" value="Shikimate_kinase"/>
    <property type="match status" value="1"/>
</dbReference>
<dbReference type="Pfam" id="PF01202">
    <property type="entry name" value="SKI"/>
    <property type="match status" value="1"/>
</dbReference>
<dbReference type="GO" id="GO:0000287">
    <property type="term" value="F:magnesium ion binding"/>
    <property type="evidence" value="ECO:0007669"/>
    <property type="project" value="UniProtKB-UniRule"/>
</dbReference>
<keyword evidence="3 7" id="KW-0547">Nucleotide-binding</keyword>
<evidence type="ECO:0000256" key="5">
    <source>
        <dbReference type="ARBA" id="ARBA00022840"/>
    </source>
</evidence>
<feature type="binding site" evidence="7">
    <location>
        <position position="36"/>
    </location>
    <ligand>
        <name>substrate</name>
    </ligand>
</feature>
<comment type="function">
    <text evidence="7">Catalyzes the specific phosphorylation of the 3-hydroxyl group of shikimic acid using ATP as a cosubstrate.</text>
</comment>
<keyword evidence="7" id="KW-0963">Cytoplasm</keyword>
<name>A0A1G8V7U1_9ACTN</name>
<keyword evidence="5 7" id="KW-0067">ATP-binding</keyword>
<dbReference type="CDD" id="cd00464">
    <property type="entry name" value="SK"/>
    <property type="match status" value="1"/>
</dbReference>
<evidence type="ECO:0000256" key="3">
    <source>
        <dbReference type="ARBA" id="ARBA00022741"/>
    </source>
</evidence>
<comment type="subunit">
    <text evidence="7">Monomer.</text>
</comment>
<comment type="pathway">
    <text evidence="7">Metabolic intermediate biosynthesis; chorismate biosynthesis; chorismate from D-erythrose 4-phosphate and phosphoenolpyruvate: step 5/7.</text>
</comment>
<dbReference type="PANTHER" id="PTHR21087:SF16">
    <property type="entry name" value="SHIKIMATE KINASE 1, CHLOROPLASTIC"/>
    <property type="match status" value="1"/>
</dbReference>
<organism evidence="8 9">
    <name type="scientific">Nonomuraea maritima</name>
    <dbReference type="NCBI Taxonomy" id="683260"/>
    <lineage>
        <taxon>Bacteria</taxon>
        <taxon>Bacillati</taxon>
        <taxon>Actinomycetota</taxon>
        <taxon>Actinomycetes</taxon>
        <taxon>Streptosporangiales</taxon>
        <taxon>Streptosporangiaceae</taxon>
        <taxon>Nonomuraea</taxon>
    </lineage>
</organism>
<dbReference type="GO" id="GO:0009073">
    <property type="term" value="P:aromatic amino acid family biosynthetic process"/>
    <property type="evidence" value="ECO:0007669"/>
    <property type="project" value="UniProtKB-KW"/>
</dbReference>
<keyword evidence="4 7" id="KW-0418">Kinase</keyword>
<keyword evidence="7" id="KW-0479">Metal-binding</keyword>
<keyword evidence="6 7" id="KW-0057">Aromatic amino acid biosynthesis</keyword>
<feature type="binding site" evidence="7">
    <location>
        <position position="119"/>
    </location>
    <ligand>
        <name>ATP</name>
        <dbReference type="ChEBI" id="CHEBI:30616"/>
    </ligand>
</feature>
<dbReference type="InterPro" id="IPR031322">
    <property type="entry name" value="Shikimate/glucono_kinase"/>
</dbReference>
<dbReference type="AlphaFoldDB" id="A0A1G8V7U1"/>
<dbReference type="PRINTS" id="PR01100">
    <property type="entry name" value="SHIKIMTKNASE"/>
</dbReference>
<keyword evidence="2 7" id="KW-0808">Transferase</keyword>
<keyword evidence="9" id="KW-1185">Reference proteome</keyword>
<keyword evidence="7" id="KW-0460">Magnesium</keyword>
<dbReference type="GO" id="GO:0008652">
    <property type="term" value="P:amino acid biosynthetic process"/>
    <property type="evidence" value="ECO:0007669"/>
    <property type="project" value="UniProtKB-KW"/>
</dbReference>
<feature type="binding site" evidence="7">
    <location>
        <begin position="14"/>
        <end position="19"/>
    </location>
    <ligand>
        <name>ATP</name>
        <dbReference type="ChEBI" id="CHEBI:30616"/>
    </ligand>
</feature>
<dbReference type="STRING" id="683260.SAMN05421874_102439"/>
<comment type="similarity">
    <text evidence="7">Belongs to the shikimate kinase family.</text>
</comment>
<dbReference type="GO" id="GO:0009423">
    <property type="term" value="P:chorismate biosynthetic process"/>
    <property type="evidence" value="ECO:0007669"/>
    <property type="project" value="UniProtKB-UniRule"/>
</dbReference>
<dbReference type="SUPFAM" id="SSF52540">
    <property type="entry name" value="P-loop containing nucleoside triphosphate hydrolases"/>
    <property type="match status" value="1"/>
</dbReference>
<comment type="cofactor">
    <cofactor evidence="7">
        <name>Mg(2+)</name>
        <dbReference type="ChEBI" id="CHEBI:18420"/>
    </cofactor>
    <text evidence="7">Binds 1 Mg(2+) ion per subunit.</text>
</comment>
<dbReference type="Proteomes" id="UP000198683">
    <property type="component" value="Unassembled WGS sequence"/>
</dbReference>
<dbReference type="InterPro" id="IPR027417">
    <property type="entry name" value="P-loop_NTPase"/>
</dbReference>
<evidence type="ECO:0000256" key="7">
    <source>
        <dbReference type="HAMAP-Rule" id="MF_00109"/>
    </source>
</evidence>
<dbReference type="EMBL" id="FNFB01000002">
    <property type="protein sequence ID" value="SDJ62039.1"/>
    <property type="molecule type" value="Genomic_DNA"/>
</dbReference>
<dbReference type="InterPro" id="IPR000623">
    <property type="entry name" value="Shikimate_kinase/TSH1"/>
</dbReference>
<keyword evidence="1 7" id="KW-0028">Amino-acid biosynthesis</keyword>